<dbReference type="SUPFAM" id="SSF55811">
    <property type="entry name" value="Nudix"/>
    <property type="match status" value="1"/>
</dbReference>
<protein>
    <submittedName>
        <fullName evidence="6">NUDIX domain-containing protein</fullName>
    </submittedName>
</protein>
<dbReference type="InterPro" id="IPR015797">
    <property type="entry name" value="NUDIX_hydrolase-like_dom_sf"/>
</dbReference>
<name>A0ABW1FXF5_9ACTN</name>
<accession>A0ABW1FXF5</accession>
<organism evidence="6 7">
    <name type="scientific">Streptacidiphilus monticola</name>
    <dbReference type="NCBI Taxonomy" id="2161674"/>
    <lineage>
        <taxon>Bacteria</taxon>
        <taxon>Bacillati</taxon>
        <taxon>Actinomycetota</taxon>
        <taxon>Actinomycetes</taxon>
        <taxon>Kitasatosporales</taxon>
        <taxon>Streptomycetaceae</taxon>
        <taxon>Streptacidiphilus</taxon>
    </lineage>
</organism>
<dbReference type="PRINTS" id="PR00502">
    <property type="entry name" value="NUDIXFAMILY"/>
</dbReference>
<sequence>MAIPEFVRDLRAMIGDHPLWMSGVCAVVLDPDGERVLMNRRADTGRWALIGGIIDPGEQPAAAAVREVREETGVEIVVERLVSAIADPPVRFANGDRAQFLCLTFLCRAVGGTARVNDDESLEIAWFPLDQVPELPPHAARRLELALGTGTEAFFEAP</sequence>
<dbReference type="InterPro" id="IPR020084">
    <property type="entry name" value="NUDIX_hydrolase_CS"/>
</dbReference>
<evidence type="ECO:0000256" key="1">
    <source>
        <dbReference type="ARBA" id="ARBA00001946"/>
    </source>
</evidence>
<proteinExistence type="inferred from homology"/>
<evidence type="ECO:0000259" key="5">
    <source>
        <dbReference type="PROSITE" id="PS51462"/>
    </source>
</evidence>
<dbReference type="CDD" id="cd18879">
    <property type="entry name" value="NUDIX_Hydrolase"/>
    <property type="match status" value="1"/>
</dbReference>
<dbReference type="InterPro" id="IPR020476">
    <property type="entry name" value="Nudix_hydrolase"/>
</dbReference>
<dbReference type="PROSITE" id="PS51462">
    <property type="entry name" value="NUDIX"/>
    <property type="match status" value="1"/>
</dbReference>
<gene>
    <name evidence="6" type="ORF">ACFP3V_01610</name>
</gene>
<dbReference type="RefSeq" id="WP_380578815.1">
    <property type="nucleotide sequence ID" value="NZ_JBHSQJ010000006.1"/>
</dbReference>
<dbReference type="Proteomes" id="UP001596174">
    <property type="component" value="Unassembled WGS sequence"/>
</dbReference>
<evidence type="ECO:0000313" key="7">
    <source>
        <dbReference type="Proteomes" id="UP001596174"/>
    </source>
</evidence>
<dbReference type="PROSITE" id="PS00893">
    <property type="entry name" value="NUDIX_BOX"/>
    <property type="match status" value="1"/>
</dbReference>
<evidence type="ECO:0000313" key="6">
    <source>
        <dbReference type="EMBL" id="MFC5905917.1"/>
    </source>
</evidence>
<dbReference type="EMBL" id="JBHSQJ010000006">
    <property type="protein sequence ID" value="MFC5905917.1"/>
    <property type="molecule type" value="Genomic_DNA"/>
</dbReference>
<comment type="cofactor">
    <cofactor evidence="1">
        <name>Mg(2+)</name>
        <dbReference type="ChEBI" id="CHEBI:18420"/>
    </cofactor>
</comment>
<evidence type="ECO:0000256" key="2">
    <source>
        <dbReference type="ARBA" id="ARBA00005582"/>
    </source>
</evidence>
<feature type="domain" description="Nudix hydrolase" evidence="5">
    <location>
        <begin position="19"/>
        <end position="149"/>
    </location>
</feature>
<evidence type="ECO:0000256" key="3">
    <source>
        <dbReference type="ARBA" id="ARBA00022801"/>
    </source>
</evidence>
<keyword evidence="7" id="KW-1185">Reference proteome</keyword>
<dbReference type="InterPro" id="IPR000086">
    <property type="entry name" value="NUDIX_hydrolase_dom"/>
</dbReference>
<dbReference type="PANTHER" id="PTHR43046:SF16">
    <property type="entry name" value="ADP-RIBOSE PYROPHOSPHATASE YJHB-RELATED"/>
    <property type="match status" value="1"/>
</dbReference>
<dbReference type="PANTHER" id="PTHR43046">
    <property type="entry name" value="GDP-MANNOSE MANNOSYL HYDROLASE"/>
    <property type="match status" value="1"/>
</dbReference>
<reference evidence="7" key="1">
    <citation type="journal article" date="2019" name="Int. J. Syst. Evol. Microbiol.">
        <title>The Global Catalogue of Microorganisms (GCM) 10K type strain sequencing project: providing services to taxonomists for standard genome sequencing and annotation.</title>
        <authorList>
            <consortium name="The Broad Institute Genomics Platform"/>
            <consortium name="The Broad Institute Genome Sequencing Center for Infectious Disease"/>
            <person name="Wu L."/>
            <person name="Ma J."/>
        </authorList>
    </citation>
    <scope>NUCLEOTIDE SEQUENCE [LARGE SCALE GENOMIC DNA]</scope>
    <source>
        <strain evidence="7">JCM 4816</strain>
    </source>
</reference>
<keyword evidence="3 4" id="KW-0378">Hydrolase</keyword>
<dbReference type="Gene3D" id="3.90.79.10">
    <property type="entry name" value="Nucleoside Triphosphate Pyrophosphohydrolase"/>
    <property type="match status" value="1"/>
</dbReference>
<comment type="caution">
    <text evidence="6">The sequence shown here is derived from an EMBL/GenBank/DDBJ whole genome shotgun (WGS) entry which is preliminary data.</text>
</comment>
<evidence type="ECO:0000256" key="4">
    <source>
        <dbReference type="RuleBase" id="RU003476"/>
    </source>
</evidence>
<dbReference type="Pfam" id="PF00293">
    <property type="entry name" value="NUDIX"/>
    <property type="match status" value="1"/>
</dbReference>
<comment type="similarity">
    <text evidence="2 4">Belongs to the Nudix hydrolase family.</text>
</comment>